<evidence type="ECO:0000259" key="2">
    <source>
        <dbReference type="Pfam" id="PF01205"/>
    </source>
</evidence>
<evidence type="ECO:0000313" key="4">
    <source>
        <dbReference type="Proteomes" id="UP000185639"/>
    </source>
</evidence>
<dbReference type="RefSeq" id="WP_076517770.1">
    <property type="nucleotide sequence ID" value="NZ_FTOH01000012.1"/>
</dbReference>
<dbReference type="EMBL" id="FTOH01000012">
    <property type="protein sequence ID" value="SIT16059.1"/>
    <property type="molecule type" value="Genomic_DNA"/>
</dbReference>
<evidence type="ECO:0000256" key="1">
    <source>
        <dbReference type="ARBA" id="ARBA00007665"/>
    </source>
</evidence>
<gene>
    <name evidence="3" type="ORF">SAMN05421686_11267</name>
</gene>
<feature type="domain" description="Impact N-terminal" evidence="2">
    <location>
        <begin position="16"/>
        <end position="123"/>
    </location>
</feature>
<sequence>MPVFPLTSFTYETEVKNSRFIAEVLPVTDPEAIRLRQQMLKGAHPKANHVCYGFRVMNAEGQVSEGFSDDGEPGGTSGPPILRVMQHHNLINCAILITRYFGGIKLGMGGLQRAYSSSASDAIINSQQDNWVEWRPVKSLCLKCDFRNEAQARYIAGEAGASIDKEEYSATGVSLTLSVTEDQEASLRSHPDARLFEIASGAS</sequence>
<keyword evidence="4" id="KW-1185">Reference proteome</keyword>
<dbReference type="PANTHER" id="PTHR16301:SF20">
    <property type="entry name" value="IMPACT FAMILY MEMBER YIGZ"/>
    <property type="match status" value="1"/>
</dbReference>
<dbReference type="InterPro" id="IPR023582">
    <property type="entry name" value="Impact"/>
</dbReference>
<dbReference type="AlphaFoldDB" id="A0A1N7Q047"/>
<dbReference type="GO" id="GO:0006446">
    <property type="term" value="P:regulation of translational initiation"/>
    <property type="evidence" value="ECO:0007669"/>
    <property type="project" value="TreeGrafter"/>
</dbReference>
<dbReference type="PROSITE" id="PS00910">
    <property type="entry name" value="UPF0029"/>
    <property type="match status" value="1"/>
</dbReference>
<dbReference type="InterPro" id="IPR001498">
    <property type="entry name" value="Impact_N"/>
</dbReference>
<dbReference type="InterPro" id="IPR020568">
    <property type="entry name" value="Ribosomal_Su5_D2-typ_SF"/>
</dbReference>
<dbReference type="SUPFAM" id="SSF54211">
    <property type="entry name" value="Ribosomal protein S5 domain 2-like"/>
    <property type="match status" value="1"/>
</dbReference>
<dbReference type="OrthoDB" id="9813771at2"/>
<dbReference type="Proteomes" id="UP000185639">
    <property type="component" value="Unassembled WGS sequence"/>
</dbReference>
<dbReference type="Pfam" id="PF01205">
    <property type="entry name" value="Impact_N"/>
    <property type="match status" value="1"/>
</dbReference>
<dbReference type="PANTHER" id="PTHR16301">
    <property type="entry name" value="IMPACT-RELATED"/>
    <property type="match status" value="1"/>
</dbReference>
<proteinExistence type="inferred from homology"/>
<organism evidence="3 4">
    <name type="scientific">Thalassolituus maritimus</name>
    <dbReference type="NCBI Taxonomy" id="484498"/>
    <lineage>
        <taxon>Bacteria</taxon>
        <taxon>Pseudomonadati</taxon>
        <taxon>Pseudomonadota</taxon>
        <taxon>Gammaproteobacteria</taxon>
        <taxon>Oceanospirillales</taxon>
        <taxon>Oceanospirillaceae</taxon>
        <taxon>Thalassolituus</taxon>
    </lineage>
</organism>
<name>A0A1N7Q047_9GAMM</name>
<dbReference type="InterPro" id="IPR020569">
    <property type="entry name" value="UPF0029_Impact_CS"/>
</dbReference>
<dbReference type="InterPro" id="IPR036956">
    <property type="entry name" value="Impact_N_sf"/>
</dbReference>
<protein>
    <submittedName>
        <fullName evidence="3">Uncharacterized protein, YigZ family</fullName>
    </submittedName>
</protein>
<evidence type="ECO:0000313" key="3">
    <source>
        <dbReference type="EMBL" id="SIT16059.1"/>
    </source>
</evidence>
<dbReference type="STRING" id="484498.SAMN05421686_11267"/>
<reference evidence="4" key="1">
    <citation type="submission" date="2017-01" db="EMBL/GenBank/DDBJ databases">
        <authorList>
            <person name="Varghese N."/>
            <person name="Submissions S."/>
        </authorList>
    </citation>
    <scope>NUCLEOTIDE SEQUENCE [LARGE SCALE GENOMIC DNA]</scope>
    <source>
        <strain evidence="4">DSM 24913</strain>
    </source>
</reference>
<accession>A0A1N7Q047</accession>
<dbReference type="GO" id="GO:0005737">
    <property type="term" value="C:cytoplasm"/>
    <property type="evidence" value="ECO:0007669"/>
    <property type="project" value="TreeGrafter"/>
</dbReference>
<dbReference type="Gene3D" id="3.30.230.30">
    <property type="entry name" value="Impact, N-terminal domain"/>
    <property type="match status" value="1"/>
</dbReference>
<comment type="similarity">
    <text evidence="1">Belongs to the IMPACT family.</text>
</comment>